<accession>B6TYR8</accession>
<reference evidence="1" key="1">
    <citation type="journal article" date="2009" name="Plant Mol. Biol.">
        <title>Insights into corn genes derived from large-scale cDNA sequencing.</title>
        <authorList>
            <person name="Alexandrov N.N."/>
            <person name="Brover V.V."/>
            <person name="Freidin S."/>
            <person name="Troukhan M.E."/>
            <person name="Tatarinova T.V."/>
            <person name="Zhang H."/>
            <person name="Swaller T.J."/>
            <person name="Lu Y.P."/>
            <person name="Bouck J."/>
            <person name="Flavell R.B."/>
            <person name="Feldmann K.A."/>
        </authorList>
    </citation>
    <scope>NUCLEOTIDE SEQUENCE</scope>
</reference>
<evidence type="ECO:0000313" key="1">
    <source>
        <dbReference type="EMBL" id="ACG42251.1"/>
    </source>
</evidence>
<dbReference type="AlphaFoldDB" id="B6TYR8"/>
<sequence>MLSVVRVHLPSEIPIVGCEVTPYVLLRRPDGAVSTDDVPETAPADGQFMRYRW</sequence>
<protein>
    <submittedName>
        <fullName evidence="1">Uncharacterized protein</fullName>
    </submittedName>
</protein>
<proteinExistence type="evidence at transcript level"/>
<name>B6TYR8_MAIZE</name>
<organism evidence="1">
    <name type="scientific">Zea mays</name>
    <name type="common">Maize</name>
    <dbReference type="NCBI Taxonomy" id="4577"/>
    <lineage>
        <taxon>Eukaryota</taxon>
        <taxon>Viridiplantae</taxon>
        <taxon>Streptophyta</taxon>
        <taxon>Embryophyta</taxon>
        <taxon>Tracheophyta</taxon>
        <taxon>Spermatophyta</taxon>
        <taxon>Magnoliopsida</taxon>
        <taxon>Liliopsida</taxon>
        <taxon>Poales</taxon>
        <taxon>Poaceae</taxon>
        <taxon>PACMAD clade</taxon>
        <taxon>Panicoideae</taxon>
        <taxon>Andropogonodae</taxon>
        <taxon>Andropogoneae</taxon>
        <taxon>Tripsacinae</taxon>
        <taxon>Zea</taxon>
    </lineage>
</organism>
<dbReference type="EMBL" id="EU970133">
    <property type="protein sequence ID" value="ACG42251.1"/>
    <property type="molecule type" value="mRNA"/>
</dbReference>